<keyword evidence="3" id="KW-1185">Reference proteome</keyword>
<name>A0ABY7S3B8_9FLAO</name>
<organism evidence="1 3">
    <name type="scientific">Psychroserpens ponticola</name>
    <dbReference type="NCBI Taxonomy" id="2932268"/>
    <lineage>
        <taxon>Bacteria</taxon>
        <taxon>Pseudomonadati</taxon>
        <taxon>Bacteroidota</taxon>
        <taxon>Flavobacteriia</taxon>
        <taxon>Flavobacteriales</taxon>
        <taxon>Flavobacteriaceae</taxon>
        <taxon>Psychroserpens</taxon>
    </lineage>
</organism>
<accession>A0ABY7S3B8</accession>
<dbReference type="RefSeq" id="WP_249997349.1">
    <property type="nucleotide sequence ID" value="NZ_CP116221.1"/>
</dbReference>
<evidence type="ECO:0000313" key="3">
    <source>
        <dbReference type="Proteomes" id="UP001202717"/>
    </source>
</evidence>
<proteinExistence type="predicted"/>
<dbReference type="Proteomes" id="UP001202717">
    <property type="component" value="Chromosome"/>
</dbReference>
<evidence type="ECO:0000313" key="1">
    <source>
        <dbReference type="EMBL" id="WCO03467.1"/>
    </source>
</evidence>
<dbReference type="EMBL" id="CP116221">
    <property type="protein sequence ID" value="WCO03471.1"/>
    <property type="molecule type" value="Genomic_DNA"/>
</dbReference>
<evidence type="ECO:0000313" key="2">
    <source>
        <dbReference type="EMBL" id="WCO03471.1"/>
    </source>
</evidence>
<sequence length="142" mass="16687">MEKQFTSIYRIREYGLSWGIRIQISARIEKDSGGIKISHNLFYENKVENIKLTTQEINLLLAGIKWVNSLIINKIKFPIKIVLEKIELNECDYQSEGLFYAIAFWASETFKFSLPQYEFKYDEENGKYIFPNLTDDIEKANA</sequence>
<protein>
    <submittedName>
        <fullName evidence="1">Uncharacterized protein</fullName>
    </submittedName>
</protein>
<reference evidence="1 3" key="1">
    <citation type="submission" date="2023-01" db="EMBL/GenBank/DDBJ databases">
        <title>Psychroserpens ponticola sp. nov., isolated from seawater.</title>
        <authorList>
            <person name="Kristyanto S."/>
            <person name="Jung J."/>
            <person name="Kim J.M."/>
            <person name="Jeon C.O."/>
        </authorList>
    </citation>
    <scope>NUCLEOTIDE SEQUENCE [LARGE SCALE GENOMIC DNA]</scope>
    <source>
        <strain evidence="1 3">MSW6</strain>
    </source>
</reference>
<gene>
    <name evidence="1" type="ORF">MUN68_008155</name>
    <name evidence="2" type="ORF">MUN68_008175</name>
</gene>
<dbReference type="EMBL" id="CP116221">
    <property type="protein sequence ID" value="WCO03467.1"/>
    <property type="molecule type" value="Genomic_DNA"/>
</dbReference>